<organism evidence="19 20">
    <name type="scientific">Pseudoduganella dura</name>
    <dbReference type="NCBI Taxonomy" id="321982"/>
    <lineage>
        <taxon>Bacteria</taxon>
        <taxon>Pseudomonadati</taxon>
        <taxon>Pseudomonadota</taxon>
        <taxon>Betaproteobacteria</taxon>
        <taxon>Burkholderiales</taxon>
        <taxon>Oxalobacteraceae</taxon>
        <taxon>Telluria group</taxon>
        <taxon>Pseudoduganella</taxon>
    </lineage>
</organism>
<evidence type="ECO:0000256" key="7">
    <source>
        <dbReference type="ARBA" id="ARBA00022729"/>
    </source>
</evidence>
<dbReference type="GO" id="GO:0038023">
    <property type="term" value="F:signaling receptor activity"/>
    <property type="evidence" value="ECO:0007669"/>
    <property type="project" value="InterPro"/>
</dbReference>
<dbReference type="Pfam" id="PF07715">
    <property type="entry name" value="Plug"/>
    <property type="match status" value="1"/>
</dbReference>
<sequence length="715" mass="78178">MQHAVARSAGTQAADAQSTVAAAAETTMIAVTVEGRRDAATEDTGSYTTGAMRTATRLGLTARETPQSTTVVTHQRIEDQAMTSVTDIVRYTPGLYLSSADGPGRQTFRSRGFDIDKIMYDGLPTHYQGWGIGTQANLAMFDRVEVVRGATGLVSGSGNPSAAINMVRKRPTRDPRVTLTAGAASWDDYRGEIDASGRLDESGRLRGRVVASYQNGGTFRTDEKFYHGMLYGALEADLGARTTLFAGVSYQDDYTNSFWGGLPLAADGTHMNLPRSTMPSNEWERKDQELATVFADLEHRFGGGWMLRLAATRSRQDATFFGTYLQRGAARELRHTGYRADYEEDHAGLDAFVSGPLALLGRRHEVAVGVSRRSTATDRQNYAALGTLGSNIDLWTWNPSGIPAPRPARTGITTTVTTERGVNAMTRLDVAEQVKVILGGRLDWYEYENRSGSGSYKVSRNVTRYAGAIYDMDPRHALYASFTDVFQPQTATDVRGNILAPVKGRNYEAGIKGEYFNGALNASAALFRVDQANRARLLADQGGCATFPATACSEASGLVRSKGIDLELQGSLTPSWDVGAGYTYASTKYVRDSDAANAGRPFSTDVPRSLIKVSTQYRLPGEYAQWRVGGSVYRQGTVYQDVPVGDTFSRNEQKAYALLDLMATYRVSSRLDLQLNVGNVFDKTYYRGIGYDVAWGSTDTYGDPRRFQLTAKYQF</sequence>
<dbReference type="InterPro" id="IPR037066">
    <property type="entry name" value="Plug_dom_sf"/>
</dbReference>
<comment type="subcellular location">
    <subcellularLocation>
        <location evidence="1 14">Cell outer membrane</location>
        <topology evidence="1 14">Multi-pass membrane protein</topology>
    </subcellularLocation>
</comment>
<dbReference type="InterPro" id="IPR000531">
    <property type="entry name" value="Beta-barrel_TonB"/>
</dbReference>
<keyword evidence="3 14" id="KW-0813">Transport</keyword>
<dbReference type="EMBL" id="WNWM01000002">
    <property type="protein sequence ID" value="MUI16020.1"/>
    <property type="molecule type" value="Genomic_DNA"/>
</dbReference>
<evidence type="ECO:0000256" key="15">
    <source>
        <dbReference type="PROSITE-ProRule" id="PRU10144"/>
    </source>
</evidence>
<dbReference type="InterPro" id="IPR010105">
    <property type="entry name" value="TonB_sidphr_rcpt"/>
</dbReference>
<keyword evidence="5" id="KW-0410">Iron transport</keyword>
<evidence type="ECO:0000256" key="5">
    <source>
        <dbReference type="ARBA" id="ARBA00022496"/>
    </source>
</evidence>
<protein>
    <submittedName>
        <fullName evidence="19">TonB-dependent siderophore receptor</fullName>
    </submittedName>
</protein>
<name>A0A6I3XN81_9BURK</name>
<evidence type="ECO:0000259" key="18">
    <source>
        <dbReference type="Pfam" id="PF07715"/>
    </source>
</evidence>
<dbReference type="Gene3D" id="2.170.130.10">
    <property type="entry name" value="TonB-dependent receptor, plug domain"/>
    <property type="match status" value="1"/>
</dbReference>
<dbReference type="AlphaFoldDB" id="A0A6I3XN81"/>
<feature type="domain" description="TonB-dependent receptor plug" evidence="18">
    <location>
        <begin position="62"/>
        <end position="161"/>
    </location>
</feature>
<keyword evidence="10 16" id="KW-0798">TonB box</keyword>
<feature type="short sequence motif" description="TonB C-terminal box" evidence="15">
    <location>
        <begin position="698"/>
        <end position="715"/>
    </location>
</feature>
<dbReference type="SUPFAM" id="SSF56935">
    <property type="entry name" value="Porins"/>
    <property type="match status" value="1"/>
</dbReference>
<dbReference type="InterPro" id="IPR036942">
    <property type="entry name" value="Beta-barrel_TonB_sf"/>
</dbReference>
<evidence type="ECO:0000256" key="1">
    <source>
        <dbReference type="ARBA" id="ARBA00004571"/>
    </source>
</evidence>
<dbReference type="Gene3D" id="2.40.170.20">
    <property type="entry name" value="TonB-dependent receptor, beta-barrel domain"/>
    <property type="match status" value="1"/>
</dbReference>
<gene>
    <name evidence="19" type="ORF">GJV26_26680</name>
</gene>
<evidence type="ECO:0000256" key="3">
    <source>
        <dbReference type="ARBA" id="ARBA00022448"/>
    </source>
</evidence>
<evidence type="ECO:0000256" key="13">
    <source>
        <dbReference type="ARBA" id="ARBA00023237"/>
    </source>
</evidence>
<dbReference type="InterPro" id="IPR012910">
    <property type="entry name" value="Plug_dom"/>
</dbReference>
<keyword evidence="13 14" id="KW-0998">Cell outer membrane</keyword>
<evidence type="ECO:0000256" key="10">
    <source>
        <dbReference type="ARBA" id="ARBA00023077"/>
    </source>
</evidence>
<evidence type="ECO:0000313" key="20">
    <source>
        <dbReference type="Proteomes" id="UP000431684"/>
    </source>
</evidence>
<keyword evidence="12 19" id="KW-0675">Receptor</keyword>
<dbReference type="PROSITE" id="PS52016">
    <property type="entry name" value="TONB_DEPENDENT_REC_3"/>
    <property type="match status" value="1"/>
</dbReference>
<feature type="domain" description="TonB-dependent receptor-like beta-barrel" evidence="17">
    <location>
        <begin position="241"/>
        <end position="680"/>
    </location>
</feature>
<evidence type="ECO:0000256" key="11">
    <source>
        <dbReference type="ARBA" id="ARBA00023136"/>
    </source>
</evidence>
<evidence type="ECO:0000256" key="14">
    <source>
        <dbReference type="PROSITE-ProRule" id="PRU01360"/>
    </source>
</evidence>
<comment type="caution">
    <text evidence="19">The sequence shown here is derived from an EMBL/GenBank/DDBJ whole genome shotgun (WGS) entry which is preliminary data.</text>
</comment>
<keyword evidence="4 14" id="KW-1134">Transmembrane beta strand</keyword>
<dbReference type="FunFam" id="2.170.130.10:FF:000010">
    <property type="entry name" value="Ferripyoverdine receptor"/>
    <property type="match status" value="1"/>
</dbReference>
<dbReference type="GO" id="GO:0015891">
    <property type="term" value="P:siderophore transport"/>
    <property type="evidence" value="ECO:0007669"/>
    <property type="project" value="InterPro"/>
</dbReference>
<dbReference type="GO" id="GO:0015344">
    <property type="term" value="F:siderophore uptake transmembrane transporter activity"/>
    <property type="evidence" value="ECO:0007669"/>
    <property type="project" value="TreeGrafter"/>
</dbReference>
<keyword evidence="6 14" id="KW-0812">Transmembrane</keyword>
<dbReference type="InterPro" id="IPR039426">
    <property type="entry name" value="TonB-dep_rcpt-like"/>
</dbReference>
<evidence type="ECO:0000256" key="4">
    <source>
        <dbReference type="ARBA" id="ARBA00022452"/>
    </source>
</evidence>
<keyword evidence="9" id="KW-0406">Ion transport</keyword>
<reference evidence="19 20" key="1">
    <citation type="submission" date="2019-11" db="EMBL/GenBank/DDBJ databases">
        <title>Draft Genome Sequences of Six Type Strains of the Genus Massilia.</title>
        <authorList>
            <person name="Miess H."/>
            <person name="Frediansyah A."/>
            <person name="Goeker M."/>
            <person name="Gross H."/>
        </authorList>
    </citation>
    <scope>NUCLEOTIDE SEQUENCE [LARGE SCALE GENOMIC DNA]</scope>
    <source>
        <strain evidence="19 20">DSM 17513</strain>
    </source>
</reference>
<dbReference type="NCBIfam" id="TIGR01783">
    <property type="entry name" value="TonB-siderophor"/>
    <property type="match status" value="1"/>
</dbReference>
<keyword evidence="20" id="KW-1185">Reference proteome</keyword>
<keyword evidence="7" id="KW-0732">Signal</keyword>
<proteinExistence type="inferred from homology"/>
<dbReference type="GO" id="GO:0009279">
    <property type="term" value="C:cell outer membrane"/>
    <property type="evidence" value="ECO:0007669"/>
    <property type="project" value="UniProtKB-SubCell"/>
</dbReference>
<dbReference type="CDD" id="cd01347">
    <property type="entry name" value="ligand_gated_channel"/>
    <property type="match status" value="1"/>
</dbReference>
<evidence type="ECO:0000259" key="17">
    <source>
        <dbReference type="Pfam" id="PF00593"/>
    </source>
</evidence>
<comment type="similarity">
    <text evidence="2 14 16">Belongs to the TonB-dependent receptor family.</text>
</comment>
<dbReference type="Proteomes" id="UP000431684">
    <property type="component" value="Unassembled WGS sequence"/>
</dbReference>
<evidence type="ECO:0000256" key="8">
    <source>
        <dbReference type="ARBA" id="ARBA00023004"/>
    </source>
</evidence>
<dbReference type="PROSITE" id="PS01156">
    <property type="entry name" value="TONB_DEPENDENT_REC_2"/>
    <property type="match status" value="1"/>
</dbReference>
<evidence type="ECO:0000256" key="12">
    <source>
        <dbReference type="ARBA" id="ARBA00023170"/>
    </source>
</evidence>
<keyword evidence="11 14" id="KW-0472">Membrane</keyword>
<dbReference type="PANTHER" id="PTHR32552">
    <property type="entry name" value="FERRICHROME IRON RECEPTOR-RELATED"/>
    <property type="match status" value="1"/>
</dbReference>
<evidence type="ECO:0000313" key="19">
    <source>
        <dbReference type="EMBL" id="MUI16020.1"/>
    </source>
</evidence>
<dbReference type="InterPro" id="IPR010917">
    <property type="entry name" value="TonB_rcpt_CS"/>
</dbReference>
<dbReference type="PANTHER" id="PTHR32552:SF74">
    <property type="entry name" value="HYDROXAMATE SIDEROPHORE RECEPTOR FHUE"/>
    <property type="match status" value="1"/>
</dbReference>
<evidence type="ECO:0000256" key="16">
    <source>
        <dbReference type="RuleBase" id="RU003357"/>
    </source>
</evidence>
<evidence type="ECO:0000256" key="9">
    <source>
        <dbReference type="ARBA" id="ARBA00023065"/>
    </source>
</evidence>
<evidence type="ECO:0000256" key="2">
    <source>
        <dbReference type="ARBA" id="ARBA00009810"/>
    </source>
</evidence>
<evidence type="ECO:0000256" key="6">
    <source>
        <dbReference type="ARBA" id="ARBA00022692"/>
    </source>
</evidence>
<dbReference type="OrthoDB" id="174652at2"/>
<keyword evidence="8" id="KW-0408">Iron</keyword>
<accession>A0A6I3XN81</accession>
<dbReference type="Pfam" id="PF00593">
    <property type="entry name" value="TonB_dep_Rec_b-barrel"/>
    <property type="match status" value="1"/>
</dbReference>